<proteinExistence type="predicted"/>
<dbReference type="AlphaFoldDB" id="M3XVA7"/>
<sequence>MESESFLDRRKNKDRGRPSKGHFRWTQAWTPMVLSPPDALSHACLCRSPVTRASSHHEPVQTGLLLWRNPGLPRKQSNNLCPQRPTCCRGWVGTVRFT</sequence>
<feature type="compositionally biased region" description="Basic and acidic residues" evidence="1">
    <location>
        <begin position="1"/>
        <end position="17"/>
    </location>
</feature>
<dbReference type="EMBL" id="AEYP01037738">
    <property type="status" value="NOT_ANNOTATED_CDS"/>
    <property type="molecule type" value="Genomic_DNA"/>
</dbReference>
<accession>M3XVA7</accession>
<evidence type="ECO:0000256" key="1">
    <source>
        <dbReference type="SAM" id="MobiDB-lite"/>
    </source>
</evidence>
<protein>
    <submittedName>
        <fullName evidence="2">Uncharacterized protein</fullName>
    </submittedName>
</protein>
<name>M3XVA7_MUSPF</name>
<feature type="region of interest" description="Disordered" evidence="1">
    <location>
        <begin position="1"/>
        <end position="22"/>
    </location>
</feature>
<reference evidence="2" key="1">
    <citation type="submission" date="2024-06" db="UniProtKB">
        <authorList>
            <consortium name="Ensembl"/>
        </authorList>
    </citation>
    <scope>IDENTIFICATION</scope>
</reference>
<organism evidence="2">
    <name type="scientific">Mustela putorius furo</name>
    <name type="common">European domestic ferret</name>
    <name type="synonym">Mustela furo</name>
    <dbReference type="NCBI Taxonomy" id="9669"/>
    <lineage>
        <taxon>Eukaryota</taxon>
        <taxon>Metazoa</taxon>
        <taxon>Chordata</taxon>
        <taxon>Craniata</taxon>
        <taxon>Vertebrata</taxon>
        <taxon>Euteleostomi</taxon>
        <taxon>Mammalia</taxon>
        <taxon>Eutheria</taxon>
        <taxon>Laurasiatheria</taxon>
        <taxon>Carnivora</taxon>
        <taxon>Caniformia</taxon>
        <taxon>Musteloidea</taxon>
        <taxon>Mustelidae</taxon>
        <taxon>Mustelinae</taxon>
        <taxon>Mustela</taxon>
    </lineage>
</organism>
<dbReference type="Ensembl" id="ENSMPUT00000003068.1">
    <property type="protein sequence ID" value="ENSMPUP00000003007.1"/>
    <property type="gene ID" value="ENSMPUG00000003037.1"/>
</dbReference>
<dbReference type="InParanoid" id="M3XVA7"/>
<dbReference type="HOGENOM" id="CLU_2333098_0_0_1"/>
<evidence type="ECO:0000313" key="2">
    <source>
        <dbReference type="Ensembl" id="ENSMPUP00000003007.1"/>
    </source>
</evidence>